<dbReference type="GO" id="GO:0008237">
    <property type="term" value="F:metallopeptidase activity"/>
    <property type="evidence" value="ECO:0007669"/>
    <property type="project" value="UniProtKB-KW"/>
</dbReference>
<evidence type="ECO:0000256" key="11">
    <source>
        <dbReference type="ARBA" id="ARBA00093666"/>
    </source>
</evidence>
<dbReference type="Proteomes" id="UP000233293">
    <property type="component" value="Unassembled WGS sequence"/>
</dbReference>
<dbReference type="PANTHER" id="PTHR37425">
    <property type="match status" value="1"/>
</dbReference>
<accession>A0A2N3Q1K1</accession>
<dbReference type="InterPro" id="IPR009045">
    <property type="entry name" value="Zn_M74/Hedgehog-like"/>
</dbReference>
<evidence type="ECO:0000313" key="14">
    <source>
        <dbReference type="Proteomes" id="UP000233293"/>
    </source>
</evidence>
<dbReference type="GO" id="GO:0071555">
    <property type="term" value="P:cell wall organization"/>
    <property type="evidence" value="ECO:0007669"/>
    <property type="project" value="UniProtKB-KW"/>
</dbReference>
<keyword evidence="3" id="KW-0645">Protease</keyword>
<dbReference type="CDD" id="cd14844">
    <property type="entry name" value="Zn-DD-carboxypeptidase_like"/>
    <property type="match status" value="1"/>
</dbReference>
<dbReference type="PANTHER" id="PTHR37425:SF1">
    <property type="entry name" value="OUTER MEMBRANE PROTEIN"/>
    <property type="match status" value="1"/>
</dbReference>
<dbReference type="Gene3D" id="3.30.1380.10">
    <property type="match status" value="1"/>
</dbReference>
<reference evidence="14" key="1">
    <citation type="submission" date="2017-12" db="EMBL/GenBank/DDBJ databases">
        <title>Draft genome sequence of Telmatospirillum siberiense 26-4b1T, an acidotolerant peatland alphaproteobacterium potentially involved in sulfur cycling.</title>
        <authorList>
            <person name="Hausmann B."/>
            <person name="Pjevac P."/>
            <person name="Schreck K."/>
            <person name="Herbold C.W."/>
            <person name="Daims H."/>
            <person name="Wagner M."/>
            <person name="Pester M."/>
            <person name="Loy A."/>
        </authorList>
    </citation>
    <scope>NUCLEOTIDE SEQUENCE [LARGE SCALE GENOMIC DNA]</scope>
    <source>
        <strain evidence="14">26-4b1</strain>
    </source>
</reference>
<keyword evidence="5 12" id="KW-0732">Signal</keyword>
<dbReference type="AlphaFoldDB" id="A0A2N3Q1K1"/>
<evidence type="ECO:0000256" key="10">
    <source>
        <dbReference type="ARBA" id="ARBA00093448"/>
    </source>
</evidence>
<dbReference type="GO" id="GO:0006508">
    <property type="term" value="P:proteolysis"/>
    <property type="evidence" value="ECO:0007669"/>
    <property type="project" value="UniProtKB-KW"/>
</dbReference>
<evidence type="ECO:0000256" key="8">
    <source>
        <dbReference type="ARBA" id="ARBA00023049"/>
    </source>
</evidence>
<dbReference type="NCBIfam" id="TIGR01409">
    <property type="entry name" value="TAT_signal_seq"/>
    <property type="match status" value="1"/>
</dbReference>
<evidence type="ECO:0000256" key="9">
    <source>
        <dbReference type="ARBA" id="ARBA00023316"/>
    </source>
</evidence>
<dbReference type="PROSITE" id="PS51318">
    <property type="entry name" value="TAT"/>
    <property type="match status" value="1"/>
</dbReference>
<keyword evidence="4" id="KW-0479">Metal-binding</keyword>
<comment type="pathway">
    <text evidence="2">Cell wall biogenesis; cell wall polysaccharide biosynthesis.</text>
</comment>
<evidence type="ECO:0000256" key="7">
    <source>
        <dbReference type="ARBA" id="ARBA00022833"/>
    </source>
</evidence>
<dbReference type="EMBL" id="PIUM01000001">
    <property type="protein sequence ID" value="PKU26540.1"/>
    <property type="molecule type" value="Genomic_DNA"/>
</dbReference>
<name>A0A2N3Q1K1_9PROT</name>
<comment type="cofactor">
    <cofactor evidence="1">
        <name>Zn(2+)</name>
        <dbReference type="ChEBI" id="CHEBI:29105"/>
    </cofactor>
</comment>
<evidence type="ECO:0000256" key="1">
    <source>
        <dbReference type="ARBA" id="ARBA00001947"/>
    </source>
</evidence>
<keyword evidence="7" id="KW-0862">Zinc</keyword>
<sequence>MLSRRQFLVCGAAATAAAAFIPFPAEAALRTKIERSVALHNIHTGESLNTTYWTNGQYQPSSLRQLNRILRDHYSGDIHSISPQVIDLLCALQHRLGTKKPFQIISGYRSPETNAMLAAETDGVAQHSLHMEGKAIDIRMDGVSVRTLGRAAKSLKSGGVGQYPSSNFVHVDVGRVRCW</sequence>
<dbReference type="InterPro" id="IPR010275">
    <property type="entry name" value="MepK"/>
</dbReference>
<dbReference type="RefSeq" id="WP_101248772.1">
    <property type="nucleotide sequence ID" value="NZ_PIUM01000001.1"/>
</dbReference>
<dbReference type="Pfam" id="PF05951">
    <property type="entry name" value="Peptidase_M15_2"/>
    <property type="match status" value="1"/>
</dbReference>
<dbReference type="SUPFAM" id="SSF55166">
    <property type="entry name" value="Hedgehog/DD-peptidase"/>
    <property type="match status" value="1"/>
</dbReference>
<evidence type="ECO:0000256" key="4">
    <source>
        <dbReference type="ARBA" id="ARBA00022723"/>
    </source>
</evidence>
<dbReference type="Pfam" id="PF10518">
    <property type="entry name" value="TAT_signal"/>
    <property type="match status" value="1"/>
</dbReference>
<proteinExistence type="inferred from homology"/>
<dbReference type="GO" id="GO:0046872">
    <property type="term" value="F:metal ion binding"/>
    <property type="evidence" value="ECO:0007669"/>
    <property type="project" value="UniProtKB-KW"/>
</dbReference>
<keyword evidence="14" id="KW-1185">Reference proteome</keyword>
<evidence type="ECO:0000256" key="5">
    <source>
        <dbReference type="ARBA" id="ARBA00022729"/>
    </source>
</evidence>
<feature type="chain" id="PRO_5014762252" description="Murein endopeptidase K" evidence="12">
    <location>
        <begin position="28"/>
        <end position="179"/>
    </location>
</feature>
<gene>
    <name evidence="13" type="ORF">CWS72_01475</name>
</gene>
<comment type="similarity">
    <text evidence="10">Belongs to the peptidase M15 family.</text>
</comment>
<evidence type="ECO:0000313" key="13">
    <source>
        <dbReference type="EMBL" id="PKU26540.1"/>
    </source>
</evidence>
<evidence type="ECO:0000256" key="6">
    <source>
        <dbReference type="ARBA" id="ARBA00022801"/>
    </source>
</evidence>
<comment type="caution">
    <text evidence="13">The sequence shown here is derived from an EMBL/GenBank/DDBJ whole genome shotgun (WGS) entry which is preliminary data.</text>
</comment>
<organism evidence="13 14">
    <name type="scientific">Telmatospirillum siberiense</name>
    <dbReference type="NCBI Taxonomy" id="382514"/>
    <lineage>
        <taxon>Bacteria</taxon>
        <taxon>Pseudomonadati</taxon>
        <taxon>Pseudomonadota</taxon>
        <taxon>Alphaproteobacteria</taxon>
        <taxon>Rhodospirillales</taxon>
        <taxon>Rhodospirillaceae</taxon>
        <taxon>Telmatospirillum</taxon>
    </lineage>
</organism>
<keyword evidence="8" id="KW-0482">Metalloprotease</keyword>
<evidence type="ECO:0000256" key="12">
    <source>
        <dbReference type="SAM" id="SignalP"/>
    </source>
</evidence>
<keyword evidence="6" id="KW-0378">Hydrolase</keyword>
<protein>
    <recommendedName>
        <fullName evidence="11">Murein endopeptidase K</fullName>
    </recommendedName>
</protein>
<evidence type="ECO:0000256" key="2">
    <source>
        <dbReference type="ARBA" id="ARBA00004776"/>
    </source>
</evidence>
<dbReference type="InterPro" id="IPR006311">
    <property type="entry name" value="TAT_signal"/>
</dbReference>
<dbReference type="InterPro" id="IPR019546">
    <property type="entry name" value="TAT_signal_bac_arc"/>
</dbReference>
<feature type="signal peptide" evidence="12">
    <location>
        <begin position="1"/>
        <end position="27"/>
    </location>
</feature>
<evidence type="ECO:0000256" key="3">
    <source>
        <dbReference type="ARBA" id="ARBA00022670"/>
    </source>
</evidence>
<keyword evidence="9" id="KW-0961">Cell wall biogenesis/degradation</keyword>
<dbReference type="OrthoDB" id="9782994at2"/>